<dbReference type="Gene3D" id="3.30.40.10">
    <property type="entry name" value="Zinc/RING finger domain, C3HC4 (zinc finger)"/>
    <property type="match status" value="1"/>
</dbReference>
<evidence type="ECO:0000256" key="4">
    <source>
        <dbReference type="PROSITE-ProRule" id="PRU00175"/>
    </source>
</evidence>
<dbReference type="InterPro" id="IPR013083">
    <property type="entry name" value="Znf_RING/FYVE/PHD"/>
</dbReference>
<feature type="domain" description="RING-type" evidence="6">
    <location>
        <begin position="720"/>
        <end position="761"/>
    </location>
</feature>
<protein>
    <recommendedName>
        <fullName evidence="6">RING-type domain-containing protein</fullName>
    </recommendedName>
</protein>
<dbReference type="Pfam" id="PF13639">
    <property type="entry name" value="zf-RING_2"/>
    <property type="match status" value="1"/>
</dbReference>
<dbReference type="InterPro" id="IPR001841">
    <property type="entry name" value="Znf_RING"/>
</dbReference>
<feature type="region of interest" description="Disordered" evidence="5">
    <location>
        <begin position="584"/>
        <end position="633"/>
    </location>
</feature>
<dbReference type="GO" id="GO:0006511">
    <property type="term" value="P:ubiquitin-dependent protein catabolic process"/>
    <property type="evidence" value="ECO:0007669"/>
    <property type="project" value="TreeGrafter"/>
</dbReference>
<evidence type="ECO:0000313" key="8">
    <source>
        <dbReference type="Proteomes" id="UP001152484"/>
    </source>
</evidence>
<sequence length="765" mass="84364">MDQLVIDDVEEVPDTPDRTMQLFNRPPRLYSNSKHSGQSSQNRHTGGVKKEIITLESHSEQEKLCTEQTKSHLITNVIGTTRLLSHCPARTSSSGHSGHLDCHAKSSAFEVHGSPSKISFLHGRNNESAPNHYGRHYISDQLRKKEDQVLNPEASSCTSGLVANSTKSTLVEGFNKGAVSSCESSDLRDMENLSVTTKNGREVKPIGDKNKVTVSINHGERTKLADHVRYNGMKAGHASVTTSLPRVTGKRRLVRNGCISPHNIAKAKKPIGTDQNCPLTIERDCTRFPATSSSSKNVFNVIDLVSEEHTSCSSKGKGVTVYPSISSEPKAKSANTSHSNMVVIDDEIDTNASASQDTLRIFEEPGGWRTTRSRSQNRFLQREKESNENVRNNPMCKELPSSRHAFAHSSSQTVQSIGQQSCSQIVQSIGQQSGCVDDHHSVVNSLGKRQKQGSTSSNYGECSTSTFSDGITCTGSSRNVSNLRPGWYQNLPRKDFLAPVLEIRHSSPQIRSDSSQASACKRDEDARVRQLEADEMLARELQEQLYNETPIFGVTEIDEHLAMDLQQDGAHHSFSGETNTIITRGRSATISQRRSQVQSSASISRRASLARASTSNRSVRSGTRVPRQSRSLASARHTSSIFAPSVNIETRIEMLEALEAFSNMEVAGRLLHARQDFNENDYEMLLALDEDNHHHAGASINQINGLPLSVVQVENLEEACAVCLETLIIGDTIRLLPCVHKFHKDCIDPWLLRRTLCPICKISIT</sequence>
<dbReference type="CDD" id="cd16454">
    <property type="entry name" value="RING-H2_PA-TM-RING"/>
    <property type="match status" value="1"/>
</dbReference>
<evidence type="ECO:0000259" key="6">
    <source>
        <dbReference type="PROSITE" id="PS50089"/>
    </source>
</evidence>
<evidence type="ECO:0000313" key="7">
    <source>
        <dbReference type="EMBL" id="CAH9071887.1"/>
    </source>
</evidence>
<feature type="compositionally biased region" description="Low complexity" evidence="5">
    <location>
        <begin position="591"/>
        <end position="618"/>
    </location>
</feature>
<keyword evidence="8" id="KW-1185">Reference proteome</keyword>
<comment type="caution">
    <text evidence="7">The sequence shown here is derived from an EMBL/GenBank/DDBJ whole genome shotgun (WGS) entry which is preliminary data.</text>
</comment>
<gene>
    <name evidence="7" type="ORF">CEURO_LOCUS4103</name>
</gene>
<feature type="compositionally biased region" description="Polar residues" evidence="5">
    <location>
        <begin position="30"/>
        <end position="44"/>
    </location>
</feature>
<dbReference type="InterPro" id="IPR051834">
    <property type="entry name" value="RING_finger_E3_ligase"/>
</dbReference>
<dbReference type="GO" id="GO:0005634">
    <property type="term" value="C:nucleus"/>
    <property type="evidence" value="ECO:0007669"/>
    <property type="project" value="TreeGrafter"/>
</dbReference>
<accession>A0A9P1E1G9</accession>
<dbReference type="AlphaFoldDB" id="A0A9P1E1G9"/>
<dbReference type="FunFam" id="3.30.40.10:FF:000594">
    <property type="entry name" value="RING/U-box superfamily protein"/>
    <property type="match status" value="1"/>
</dbReference>
<proteinExistence type="predicted"/>
<keyword evidence="2 4" id="KW-0863">Zinc-finger</keyword>
<dbReference type="SUPFAM" id="SSF57850">
    <property type="entry name" value="RING/U-box"/>
    <property type="match status" value="1"/>
</dbReference>
<dbReference type="PANTHER" id="PTHR45931">
    <property type="entry name" value="SI:CH211-59O9.10"/>
    <property type="match status" value="1"/>
</dbReference>
<evidence type="ECO:0000256" key="5">
    <source>
        <dbReference type="SAM" id="MobiDB-lite"/>
    </source>
</evidence>
<keyword evidence="1" id="KW-0479">Metal-binding</keyword>
<evidence type="ECO:0000256" key="3">
    <source>
        <dbReference type="ARBA" id="ARBA00022833"/>
    </source>
</evidence>
<feature type="region of interest" description="Disordered" evidence="5">
    <location>
        <begin position="12"/>
        <end position="46"/>
    </location>
</feature>
<reference evidence="7" key="1">
    <citation type="submission" date="2022-07" db="EMBL/GenBank/DDBJ databases">
        <authorList>
            <person name="Macas J."/>
            <person name="Novak P."/>
            <person name="Neumann P."/>
        </authorList>
    </citation>
    <scope>NUCLEOTIDE SEQUENCE</scope>
</reference>
<dbReference type="GO" id="GO:0061630">
    <property type="term" value="F:ubiquitin protein ligase activity"/>
    <property type="evidence" value="ECO:0007669"/>
    <property type="project" value="TreeGrafter"/>
</dbReference>
<dbReference type="PANTHER" id="PTHR45931:SF25">
    <property type="entry name" value="E3 UBIQUITIN-PROTEIN LIGASE RLIM-LIKE ISOFORM X1"/>
    <property type="match status" value="1"/>
</dbReference>
<keyword evidence="3" id="KW-0862">Zinc</keyword>
<name>A0A9P1E1G9_CUSEU</name>
<dbReference type="OrthoDB" id="8062037at2759"/>
<dbReference type="SMART" id="SM00184">
    <property type="entry name" value="RING"/>
    <property type="match status" value="1"/>
</dbReference>
<dbReference type="EMBL" id="CAMAPE010000008">
    <property type="protein sequence ID" value="CAH9071887.1"/>
    <property type="molecule type" value="Genomic_DNA"/>
</dbReference>
<dbReference type="GO" id="GO:0008270">
    <property type="term" value="F:zinc ion binding"/>
    <property type="evidence" value="ECO:0007669"/>
    <property type="project" value="UniProtKB-KW"/>
</dbReference>
<evidence type="ECO:0000256" key="1">
    <source>
        <dbReference type="ARBA" id="ARBA00022723"/>
    </source>
</evidence>
<dbReference type="Proteomes" id="UP001152484">
    <property type="component" value="Unassembled WGS sequence"/>
</dbReference>
<feature type="region of interest" description="Disordered" evidence="5">
    <location>
        <begin position="368"/>
        <end position="394"/>
    </location>
</feature>
<dbReference type="PROSITE" id="PS50089">
    <property type="entry name" value="ZF_RING_2"/>
    <property type="match status" value="1"/>
</dbReference>
<evidence type="ECO:0000256" key="2">
    <source>
        <dbReference type="ARBA" id="ARBA00022771"/>
    </source>
</evidence>
<organism evidence="7 8">
    <name type="scientific">Cuscuta europaea</name>
    <name type="common">European dodder</name>
    <dbReference type="NCBI Taxonomy" id="41803"/>
    <lineage>
        <taxon>Eukaryota</taxon>
        <taxon>Viridiplantae</taxon>
        <taxon>Streptophyta</taxon>
        <taxon>Embryophyta</taxon>
        <taxon>Tracheophyta</taxon>
        <taxon>Spermatophyta</taxon>
        <taxon>Magnoliopsida</taxon>
        <taxon>eudicotyledons</taxon>
        <taxon>Gunneridae</taxon>
        <taxon>Pentapetalae</taxon>
        <taxon>asterids</taxon>
        <taxon>lamiids</taxon>
        <taxon>Solanales</taxon>
        <taxon>Convolvulaceae</taxon>
        <taxon>Cuscuteae</taxon>
        <taxon>Cuscuta</taxon>
        <taxon>Cuscuta subgen. Cuscuta</taxon>
    </lineage>
</organism>